<dbReference type="AlphaFoldDB" id="A0A2T7E1X3"/>
<proteinExistence type="predicted"/>
<evidence type="ECO:0000256" key="1">
    <source>
        <dbReference type="SAM" id="MobiDB-lite"/>
    </source>
</evidence>
<feature type="compositionally biased region" description="Polar residues" evidence="1">
    <location>
        <begin position="118"/>
        <end position="139"/>
    </location>
</feature>
<evidence type="ECO:0000313" key="3">
    <source>
        <dbReference type="Proteomes" id="UP000244336"/>
    </source>
</evidence>
<protein>
    <submittedName>
        <fullName evidence="2">Uncharacterized protein</fullName>
    </submittedName>
</protein>
<sequence length="211" mass="22767">MPHHGLACYFQSPIHDDDGVPDLGWLSQRRSDHHQRGNPAHGATRSARASRDFPARRGKRIFASRARLPARCGLAAPVPAADPEAATQPPRRGPPRPSPPRHRAPTMAARDPPPRRVGSNSTTPSLTFTSPHLTASSPNPSIPPTHQPARLHPQRPRPLPFPSSSSLYPPRTRRARPSAFASPHRPDPEPSRPCSGGREPRTAAGGRAASS</sequence>
<dbReference type="Proteomes" id="UP000244336">
    <property type="component" value="Chromosome 4"/>
</dbReference>
<reference evidence="2 3" key="1">
    <citation type="submission" date="2018-04" db="EMBL/GenBank/DDBJ databases">
        <title>WGS assembly of Panicum hallii var. hallii HAL2.</title>
        <authorList>
            <person name="Lovell J."/>
            <person name="Jenkins J."/>
            <person name="Lowry D."/>
            <person name="Mamidi S."/>
            <person name="Sreedasyam A."/>
            <person name="Weng X."/>
            <person name="Barry K."/>
            <person name="Bonette J."/>
            <person name="Campitelli B."/>
            <person name="Daum C."/>
            <person name="Gordon S."/>
            <person name="Gould B."/>
            <person name="Lipzen A."/>
            <person name="MacQueen A."/>
            <person name="Palacio-Mejia J."/>
            <person name="Plott C."/>
            <person name="Shakirov E."/>
            <person name="Shu S."/>
            <person name="Yoshinaga Y."/>
            <person name="Zane M."/>
            <person name="Rokhsar D."/>
            <person name="Grimwood J."/>
            <person name="Schmutz J."/>
            <person name="Juenger T."/>
        </authorList>
    </citation>
    <scope>NUCLEOTIDE SEQUENCE [LARGE SCALE GENOMIC DNA]</scope>
    <source>
        <strain evidence="3">cv. HAL2</strain>
    </source>
</reference>
<keyword evidence="3" id="KW-1185">Reference proteome</keyword>
<dbReference type="EMBL" id="CM009752">
    <property type="protein sequence ID" value="PUZ61796.1"/>
    <property type="molecule type" value="Genomic_DNA"/>
</dbReference>
<dbReference type="STRING" id="1504633.A0A2T7E1X3"/>
<organism evidence="2 3">
    <name type="scientific">Panicum hallii var. hallii</name>
    <dbReference type="NCBI Taxonomy" id="1504633"/>
    <lineage>
        <taxon>Eukaryota</taxon>
        <taxon>Viridiplantae</taxon>
        <taxon>Streptophyta</taxon>
        <taxon>Embryophyta</taxon>
        <taxon>Tracheophyta</taxon>
        <taxon>Spermatophyta</taxon>
        <taxon>Magnoliopsida</taxon>
        <taxon>Liliopsida</taxon>
        <taxon>Poales</taxon>
        <taxon>Poaceae</taxon>
        <taxon>PACMAD clade</taxon>
        <taxon>Panicoideae</taxon>
        <taxon>Panicodae</taxon>
        <taxon>Paniceae</taxon>
        <taxon>Panicinae</taxon>
        <taxon>Panicum</taxon>
        <taxon>Panicum sect. Panicum</taxon>
    </lineage>
</organism>
<name>A0A2T7E1X3_9POAL</name>
<dbReference type="Gramene" id="PUZ61796">
    <property type="protein sequence ID" value="PUZ61796"/>
    <property type="gene ID" value="GQ55_4G306200"/>
</dbReference>
<feature type="region of interest" description="Disordered" evidence="1">
    <location>
        <begin position="11"/>
        <end position="211"/>
    </location>
</feature>
<gene>
    <name evidence="2" type="ORF">GQ55_4G306200</name>
</gene>
<evidence type="ECO:0000313" key="2">
    <source>
        <dbReference type="EMBL" id="PUZ61796.1"/>
    </source>
</evidence>
<feature type="compositionally biased region" description="Low complexity" evidence="1">
    <location>
        <begin position="75"/>
        <end position="90"/>
    </location>
</feature>
<accession>A0A2T7E1X3</accession>